<dbReference type="SUPFAM" id="SSF63829">
    <property type="entry name" value="Calcium-dependent phosphotriesterase"/>
    <property type="match status" value="2"/>
</dbReference>
<feature type="region of interest" description="Disordered" evidence="4">
    <location>
        <begin position="420"/>
        <end position="442"/>
    </location>
</feature>
<evidence type="ECO:0000256" key="4">
    <source>
        <dbReference type="SAM" id="MobiDB-lite"/>
    </source>
</evidence>
<protein>
    <submittedName>
        <fullName evidence="6 7">Adipocyte plasma membrane-associated protein</fullName>
    </submittedName>
</protein>
<dbReference type="STRING" id="7176.B0W6E1"/>
<dbReference type="PANTHER" id="PTHR10426">
    <property type="entry name" value="STRICTOSIDINE SYNTHASE-RELATED"/>
    <property type="match status" value="1"/>
</dbReference>
<feature type="domain" description="Strictosidine synthase conserved region" evidence="5">
    <location>
        <begin position="572"/>
        <end position="657"/>
    </location>
</feature>
<dbReference type="KEGG" id="cqu:CpipJ_CPIJ002692"/>
<dbReference type="VEuPathDB" id="VectorBase:CPIJ002692"/>
<evidence type="ECO:0000256" key="1">
    <source>
        <dbReference type="ARBA" id="ARBA00009191"/>
    </source>
</evidence>
<dbReference type="Pfam" id="PF03088">
    <property type="entry name" value="Str_synth"/>
    <property type="match status" value="2"/>
</dbReference>
<comment type="similarity">
    <text evidence="1">Belongs to the strictosidine synthase family.</text>
</comment>
<dbReference type="GO" id="GO:0016787">
    <property type="term" value="F:hydrolase activity"/>
    <property type="evidence" value="ECO:0007669"/>
    <property type="project" value="TreeGrafter"/>
</dbReference>
<dbReference type="HOGENOM" id="CLU_361863_0_0_1"/>
<evidence type="ECO:0000313" key="6">
    <source>
        <dbReference type="EMBL" id="EDS36615.1"/>
    </source>
</evidence>
<gene>
    <name evidence="7" type="primary">6033883</name>
    <name evidence="6" type="ORF">CpipJ_CPIJ002692</name>
</gene>
<accession>B0W6E1</accession>
<dbReference type="OrthoDB" id="5307922at2759"/>
<dbReference type="OMA" id="YYRGPHK"/>
<evidence type="ECO:0000313" key="8">
    <source>
        <dbReference type="Proteomes" id="UP000002320"/>
    </source>
</evidence>
<feature type="compositionally biased region" description="Low complexity" evidence="4">
    <location>
        <begin position="821"/>
        <end position="832"/>
    </location>
</feature>
<name>B0W6E1_CULQU</name>
<dbReference type="Proteomes" id="UP000002320">
    <property type="component" value="Unassembled WGS sequence"/>
</dbReference>
<feature type="region of interest" description="Disordered" evidence="4">
    <location>
        <begin position="818"/>
        <end position="841"/>
    </location>
</feature>
<proteinExistence type="inferred from homology"/>
<keyword evidence="8" id="KW-1185">Reference proteome</keyword>
<keyword evidence="2" id="KW-0597">Phosphoprotein</keyword>
<reference evidence="7" key="2">
    <citation type="submission" date="2021-02" db="UniProtKB">
        <authorList>
            <consortium name="EnsemblMetazoa"/>
        </authorList>
    </citation>
    <scope>IDENTIFICATION</scope>
    <source>
        <strain evidence="7">JHB</strain>
    </source>
</reference>
<dbReference type="InParanoid" id="B0W6E1"/>
<dbReference type="eggNOG" id="KOG1520">
    <property type="taxonomic scope" value="Eukaryota"/>
</dbReference>
<evidence type="ECO:0000313" key="7">
    <source>
        <dbReference type="EnsemblMetazoa" id="CPIJ002692-PA"/>
    </source>
</evidence>
<evidence type="ECO:0000256" key="3">
    <source>
        <dbReference type="ARBA" id="ARBA00023180"/>
    </source>
</evidence>
<sequence>MGFRGVLLKIGIFVLLVAILPGLPPYPTFPFKAFSVPPPRPLEDVLAPNQLLNNAERLLENQLRAPETILVRGNTTFVSVFGGRILEISNEDQIRVITKFGAECRGTFDERECGRPLGMAFDTQGNNLIVAESYSGLWQVQIKTGERKLLVSRDEVLDGVIPRKARIPLGVTVARNGDIYWTDMASDADFENTMQAMLMNPSGRLMHYSRDTGKNRMLIDQVFGANGVALNRDESFVLVAELGGQLIRRYHLKGTKTGTDDVFIDGLPGAVDNLVADEHGLWAAIFIGADLDHPSLLAMLAPYPTVRKLAVRLLTMLELPFEFIYQKTGSTIALRVANFIGNLASSVPLFPKRGTVLRLDWDGNILAALHGDDGTANLICHAIRSGDYLLLGSPMHHWIRRVRLPEEVLRIVAPTGGPKVTVPKVSSPKQQENVKKEFVPPPRPLEDVLAPNQLLNNAEKLLENQLLGPETILVRGNTTFVSVFGGQILEISNGDQIREITKFGAKCRGTFDERKCGRPLGIAFDTQGNNLIVAEPYTGLWQVQIKTGERKLLVSLDEVLDGVVPRKARIPNGVTVARNGDIYWSDTASDADFENAMQAMLMNPSGRLMHYSRATGKNRMLIDQVFGANGVALNRDESFVLVAELGGQLIRRYYLKGTKTGTDDIFIDGLPGSVDNLVADEHGLWAAIVIGADLEHPSPLAMLAPFPTVRKLAVRLLTMLDLPFEFIYQKTGNTIALRVANFIGNLGSAAPLFPKRGTVLRLDWDGNILAALHSDDGTANLIAHAVRSGDHLLLGSPMHPWIGRVRLTEETLRVVAPQGGPKVTVPKVTPPKQQGKVKKEL</sequence>
<evidence type="ECO:0000256" key="2">
    <source>
        <dbReference type="ARBA" id="ARBA00022553"/>
    </source>
</evidence>
<evidence type="ECO:0000259" key="5">
    <source>
        <dbReference type="Pfam" id="PF03088"/>
    </source>
</evidence>
<dbReference type="InterPro" id="IPR018119">
    <property type="entry name" value="Strictosidine_synth_cons-reg"/>
</dbReference>
<reference evidence="6" key="1">
    <citation type="submission" date="2007-03" db="EMBL/GenBank/DDBJ databases">
        <title>Annotation of Culex pipiens quinquefasciatus.</title>
        <authorList>
            <consortium name="The Broad Institute Genome Sequencing Platform"/>
            <person name="Atkinson P.W."/>
            <person name="Hemingway J."/>
            <person name="Christensen B.M."/>
            <person name="Higgs S."/>
            <person name="Kodira C."/>
            <person name="Hannick L."/>
            <person name="Megy K."/>
            <person name="O'Leary S."/>
            <person name="Pearson M."/>
            <person name="Haas B.J."/>
            <person name="Mauceli E."/>
            <person name="Wortman J.R."/>
            <person name="Lee N.H."/>
            <person name="Guigo R."/>
            <person name="Stanke M."/>
            <person name="Alvarado L."/>
            <person name="Amedeo P."/>
            <person name="Antoine C.H."/>
            <person name="Arensburger P."/>
            <person name="Bidwell S.L."/>
            <person name="Crawford M."/>
            <person name="Camaro F."/>
            <person name="Devon K."/>
            <person name="Engels R."/>
            <person name="Hammond M."/>
            <person name="Howarth C."/>
            <person name="Koehrsen M."/>
            <person name="Lawson D."/>
            <person name="Montgomery P."/>
            <person name="Nene V."/>
            <person name="Nusbaum C."/>
            <person name="Puiu D."/>
            <person name="Romero-Severson J."/>
            <person name="Severson D.W."/>
            <person name="Shumway M."/>
            <person name="Sisk P."/>
            <person name="Stolte C."/>
            <person name="Zeng Q."/>
            <person name="Eisenstadt E."/>
            <person name="Fraser-Liggett C."/>
            <person name="Strausberg R."/>
            <person name="Galagan J."/>
            <person name="Birren B."/>
            <person name="Collins F.H."/>
        </authorList>
    </citation>
    <scope>NUCLEOTIDE SEQUENCE [LARGE SCALE GENOMIC DNA]</scope>
    <source>
        <strain evidence="6">JHB</strain>
    </source>
</reference>
<feature type="domain" description="Strictosidine synthase conserved region" evidence="5">
    <location>
        <begin position="171"/>
        <end position="254"/>
    </location>
</feature>
<dbReference type="InterPro" id="IPR011042">
    <property type="entry name" value="6-blade_b-propeller_TolB-like"/>
</dbReference>
<dbReference type="EnsemblMetazoa" id="CPIJ002692-RA">
    <property type="protein sequence ID" value="CPIJ002692-PA"/>
    <property type="gene ID" value="CPIJ002692"/>
</dbReference>
<keyword evidence="3" id="KW-0325">Glycoprotein</keyword>
<dbReference type="FunFam" id="2.120.10.30:FF:000065">
    <property type="entry name" value="Hemomucin"/>
    <property type="match status" value="1"/>
</dbReference>
<dbReference type="AlphaFoldDB" id="B0W6E1"/>
<dbReference type="VEuPathDB" id="VectorBase:CQUJHB015063"/>
<dbReference type="GO" id="GO:0012505">
    <property type="term" value="C:endomembrane system"/>
    <property type="evidence" value="ECO:0007669"/>
    <property type="project" value="TreeGrafter"/>
</dbReference>
<organism>
    <name type="scientific">Culex quinquefasciatus</name>
    <name type="common">Southern house mosquito</name>
    <name type="synonym">Culex pungens</name>
    <dbReference type="NCBI Taxonomy" id="7176"/>
    <lineage>
        <taxon>Eukaryota</taxon>
        <taxon>Metazoa</taxon>
        <taxon>Ecdysozoa</taxon>
        <taxon>Arthropoda</taxon>
        <taxon>Hexapoda</taxon>
        <taxon>Insecta</taxon>
        <taxon>Pterygota</taxon>
        <taxon>Neoptera</taxon>
        <taxon>Endopterygota</taxon>
        <taxon>Diptera</taxon>
        <taxon>Nematocera</taxon>
        <taxon>Culicoidea</taxon>
        <taxon>Culicidae</taxon>
        <taxon>Culicinae</taxon>
        <taxon>Culicini</taxon>
        <taxon>Culex</taxon>
        <taxon>Culex</taxon>
    </lineage>
</organism>
<dbReference type="PANTHER" id="PTHR10426:SF88">
    <property type="entry name" value="ADIPOCYTE PLASMA MEMBRANE-ASSOCIATED PROTEIN HEMOMUCIN-RELATED"/>
    <property type="match status" value="1"/>
</dbReference>
<dbReference type="Gene3D" id="2.120.10.30">
    <property type="entry name" value="TolB, C-terminal domain"/>
    <property type="match status" value="2"/>
</dbReference>
<dbReference type="EMBL" id="DS231848">
    <property type="protein sequence ID" value="EDS36615.1"/>
    <property type="molecule type" value="Genomic_DNA"/>
</dbReference>